<reference evidence="1" key="2">
    <citation type="journal article" date="2021" name="Microbiome">
        <title>Successional dynamics and alternative stable states in a saline activated sludge microbial community over 9 years.</title>
        <authorList>
            <person name="Wang Y."/>
            <person name="Ye J."/>
            <person name="Ju F."/>
            <person name="Liu L."/>
            <person name="Boyd J.A."/>
            <person name="Deng Y."/>
            <person name="Parks D.H."/>
            <person name="Jiang X."/>
            <person name="Yin X."/>
            <person name="Woodcroft B.J."/>
            <person name="Tyson G.W."/>
            <person name="Hugenholtz P."/>
            <person name="Polz M.F."/>
            <person name="Zhang T."/>
        </authorList>
    </citation>
    <scope>NUCLEOTIDE SEQUENCE</scope>
    <source>
        <strain evidence="1">HKST-UBA02</strain>
    </source>
</reference>
<evidence type="ECO:0000313" key="2">
    <source>
        <dbReference type="Proteomes" id="UP000739538"/>
    </source>
</evidence>
<dbReference type="PROSITE" id="PS51257">
    <property type="entry name" value="PROKAR_LIPOPROTEIN"/>
    <property type="match status" value="1"/>
</dbReference>
<dbReference type="AlphaFoldDB" id="A0A956ND49"/>
<dbReference type="EMBL" id="JAGQHS010000080">
    <property type="protein sequence ID" value="MCA9757082.1"/>
    <property type="molecule type" value="Genomic_DNA"/>
</dbReference>
<gene>
    <name evidence="1" type="ORF">KDA27_14855</name>
</gene>
<sequence>MTQTTRWRCLPSLGRSRVGFLVLASILGCGPVLGLPSDASAQPVSPAGASTDSTSTLLRDVHSGWARQWGGSASSLSMKLTHPAAGRSGVGRTGLRYYPTSGVRMVDGLHLSSEQAFLYGVRKFELNRGQTALKGADLAGSIGLFAGAMASSFGWMSESDAAWLAGGAAALGAVYGAVAGYESTAWREEWRWPKTLQEDSGVHVMVRPR</sequence>
<dbReference type="Proteomes" id="UP000739538">
    <property type="component" value="Unassembled WGS sequence"/>
</dbReference>
<proteinExistence type="predicted"/>
<accession>A0A956ND49</accession>
<comment type="caution">
    <text evidence="1">The sequence shown here is derived from an EMBL/GenBank/DDBJ whole genome shotgun (WGS) entry which is preliminary data.</text>
</comment>
<protein>
    <submittedName>
        <fullName evidence="1">Uncharacterized protein</fullName>
    </submittedName>
</protein>
<evidence type="ECO:0000313" key="1">
    <source>
        <dbReference type="EMBL" id="MCA9757082.1"/>
    </source>
</evidence>
<reference evidence="1" key="1">
    <citation type="submission" date="2020-04" db="EMBL/GenBank/DDBJ databases">
        <authorList>
            <person name="Zhang T."/>
        </authorList>
    </citation>
    <scope>NUCLEOTIDE SEQUENCE</scope>
    <source>
        <strain evidence="1">HKST-UBA02</strain>
    </source>
</reference>
<name>A0A956ND49_UNCEI</name>
<organism evidence="1 2">
    <name type="scientific">Eiseniibacteriota bacterium</name>
    <dbReference type="NCBI Taxonomy" id="2212470"/>
    <lineage>
        <taxon>Bacteria</taxon>
        <taxon>Candidatus Eiseniibacteriota</taxon>
    </lineage>
</organism>